<dbReference type="NCBIfam" id="NF006771">
    <property type="entry name" value="PRK09290.1-5"/>
    <property type="match status" value="1"/>
</dbReference>
<comment type="similarity">
    <text evidence="1">Belongs to the peptidase M20 family.</text>
</comment>
<comment type="caution">
    <text evidence="5">The sequence shown here is derived from an EMBL/GenBank/DDBJ whole genome shotgun (WGS) entry which is preliminary data.</text>
</comment>
<dbReference type="Pfam" id="PF01546">
    <property type="entry name" value="Peptidase_M20"/>
    <property type="match status" value="1"/>
</dbReference>
<keyword evidence="6" id="KW-1185">Reference proteome</keyword>
<evidence type="ECO:0000256" key="2">
    <source>
        <dbReference type="ARBA" id="ARBA00022801"/>
    </source>
</evidence>
<dbReference type="InterPro" id="IPR036264">
    <property type="entry name" value="Bact_exopeptidase_dim_dom"/>
</dbReference>
<dbReference type="CDD" id="cd03884">
    <property type="entry name" value="M20_bAS"/>
    <property type="match status" value="1"/>
</dbReference>
<feature type="binding site" evidence="3">
    <location>
        <position position="129"/>
    </location>
    <ligand>
        <name>Zn(2+)</name>
        <dbReference type="ChEBI" id="CHEBI:29105"/>
        <label>2</label>
    </ligand>
</feature>
<keyword evidence="3" id="KW-0479">Metal-binding</keyword>
<dbReference type="PANTHER" id="PTHR32494">
    <property type="entry name" value="ALLANTOATE DEIMINASE-RELATED"/>
    <property type="match status" value="1"/>
</dbReference>
<dbReference type="SUPFAM" id="SSF53187">
    <property type="entry name" value="Zn-dependent exopeptidases"/>
    <property type="match status" value="1"/>
</dbReference>
<dbReference type="PANTHER" id="PTHR32494:SF5">
    <property type="entry name" value="ALLANTOATE AMIDOHYDROLASE"/>
    <property type="match status" value="1"/>
</dbReference>
<feature type="domain" description="Peptidase M20 dimerisation" evidence="4">
    <location>
        <begin position="216"/>
        <end position="316"/>
    </location>
</feature>
<dbReference type="SUPFAM" id="SSF55031">
    <property type="entry name" value="Bacterial exopeptidase dimerisation domain"/>
    <property type="match status" value="1"/>
</dbReference>
<protein>
    <submittedName>
        <fullName evidence="5">Zn-dependent hydrolase</fullName>
    </submittedName>
</protein>
<feature type="binding site" evidence="3">
    <location>
        <position position="194"/>
    </location>
    <ligand>
        <name>Zn(2+)</name>
        <dbReference type="ChEBI" id="CHEBI:29105"/>
        <label>1</label>
    </ligand>
</feature>
<dbReference type="InterPro" id="IPR010158">
    <property type="entry name" value="Amidase_Cbmase"/>
</dbReference>
<comment type="cofactor">
    <cofactor evidence="3">
        <name>Zn(2+)</name>
        <dbReference type="ChEBI" id="CHEBI:29105"/>
    </cofactor>
    <text evidence="3">Binds 2 Zn(2+) ions per subunit.</text>
</comment>
<feature type="binding site" evidence="3">
    <location>
        <position position="83"/>
    </location>
    <ligand>
        <name>Zn(2+)</name>
        <dbReference type="ChEBI" id="CHEBI:29105"/>
        <label>1</label>
    </ligand>
</feature>
<evidence type="ECO:0000256" key="1">
    <source>
        <dbReference type="ARBA" id="ARBA00006153"/>
    </source>
</evidence>
<dbReference type="Pfam" id="PF07687">
    <property type="entry name" value="M20_dimer"/>
    <property type="match status" value="1"/>
</dbReference>
<organism evidence="5 6">
    <name type="scientific">Halanaerobium polyolivorans</name>
    <dbReference type="NCBI Taxonomy" id="2886943"/>
    <lineage>
        <taxon>Bacteria</taxon>
        <taxon>Bacillati</taxon>
        <taxon>Bacillota</taxon>
        <taxon>Clostridia</taxon>
        <taxon>Halanaerobiales</taxon>
        <taxon>Halanaerobiaceae</taxon>
        <taxon>Halanaerobium</taxon>
    </lineage>
</organism>
<dbReference type="NCBIfam" id="TIGR01879">
    <property type="entry name" value="hydantase"/>
    <property type="match status" value="1"/>
</dbReference>
<feature type="binding site" evidence="3">
    <location>
        <position position="94"/>
    </location>
    <ligand>
        <name>Zn(2+)</name>
        <dbReference type="ChEBI" id="CHEBI:29105"/>
        <label>1</label>
    </ligand>
</feature>
<dbReference type="PIRSF" id="PIRSF001235">
    <property type="entry name" value="Amidase_carbamoylase"/>
    <property type="match status" value="1"/>
</dbReference>
<dbReference type="GO" id="GO:0016813">
    <property type="term" value="F:hydrolase activity, acting on carbon-nitrogen (but not peptide) bonds, in linear amidines"/>
    <property type="evidence" value="ECO:0007669"/>
    <property type="project" value="InterPro"/>
</dbReference>
<dbReference type="EMBL" id="JAJFAT010000010">
    <property type="protein sequence ID" value="MCC3145292.1"/>
    <property type="molecule type" value="Genomic_DNA"/>
</dbReference>
<dbReference type="InterPro" id="IPR002933">
    <property type="entry name" value="Peptidase_M20"/>
</dbReference>
<evidence type="ECO:0000313" key="6">
    <source>
        <dbReference type="Proteomes" id="UP001199296"/>
    </source>
</evidence>
<keyword evidence="3" id="KW-0862">Zinc</keyword>
<evidence type="ECO:0000256" key="3">
    <source>
        <dbReference type="PIRSR" id="PIRSR001235-1"/>
    </source>
</evidence>
<dbReference type="Gene3D" id="3.40.630.10">
    <property type="entry name" value="Zn peptidases"/>
    <property type="match status" value="1"/>
</dbReference>
<keyword evidence="2 5" id="KW-0378">Hydrolase</keyword>
<proteinExistence type="inferred from homology"/>
<evidence type="ECO:0000259" key="4">
    <source>
        <dbReference type="Pfam" id="PF07687"/>
    </source>
</evidence>
<sequence length="416" mass="45379">MENMESSLIRIKKHLTKLSEFNTDSGEGLTRFSFTKEEQAARKYLKKELKKIGVEAYEDQAGNLFGRIEGENPEAPAIMIGSHYDSVKNGGHFDGPAGVIMALEVMTLLKEEGFKTQHPIEFVALIEEEGGRFGSGLYGSRAMLGAISYQDLLNYKDKAGISMAEELKKHGFEPKKIKDAARDPESIKAFIELHIEQGPVLENEGTDLGLVDFIVGINEFKVKLTGRPDHAGTTPMDMRKDALLSATRVVQEVEAAAVRAGEGTVATVGELEVKPGAANIVPGEVEFTVDIRSKSAELVAEVKNAIQSILAEEEKESAVEWEINELLSVDPIPLSEEILALFEANAKENGFSYKKMISGAGHDAMVMAGMTDVGLVFVPSKGGRSHCPEEWTDYEDLQKGIEVIYQSVKDLGGQNG</sequence>
<gene>
    <name evidence="5" type="ORF">LJ207_08150</name>
</gene>
<feature type="binding site" evidence="3">
    <location>
        <position position="94"/>
    </location>
    <ligand>
        <name>Zn(2+)</name>
        <dbReference type="ChEBI" id="CHEBI:29105"/>
        <label>2</label>
    </ligand>
</feature>
<evidence type="ECO:0000313" key="5">
    <source>
        <dbReference type="EMBL" id="MCC3145292.1"/>
    </source>
</evidence>
<dbReference type="RefSeq" id="WP_229345908.1">
    <property type="nucleotide sequence ID" value="NZ_JAJFAT010000010.1"/>
</dbReference>
<dbReference type="AlphaFoldDB" id="A0AAW4X0G5"/>
<feature type="binding site" evidence="3">
    <location>
        <position position="386"/>
    </location>
    <ligand>
        <name>Zn(2+)</name>
        <dbReference type="ChEBI" id="CHEBI:29105"/>
        <label>2</label>
    </ligand>
</feature>
<dbReference type="Gene3D" id="3.30.70.360">
    <property type="match status" value="1"/>
</dbReference>
<dbReference type="InterPro" id="IPR011650">
    <property type="entry name" value="Peptidase_M20_dimer"/>
</dbReference>
<accession>A0AAW4X0G5</accession>
<reference evidence="5 6" key="1">
    <citation type="submission" date="2021-10" db="EMBL/GenBank/DDBJ databases">
        <authorList>
            <person name="Grouzdev D.S."/>
            <person name="Pantiukh K.S."/>
            <person name="Krutkina M.S."/>
        </authorList>
    </citation>
    <scope>NUCLEOTIDE SEQUENCE [LARGE SCALE GENOMIC DNA]</scope>
    <source>
        <strain evidence="5 6">Z-7514</strain>
    </source>
</reference>
<dbReference type="GO" id="GO:0046872">
    <property type="term" value="F:metal ion binding"/>
    <property type="evidence" value="ECO:0007669"/>
    <property type="project" value="UniProtKB-KW"/>
</dbReference>
<dbReference type="Proteomes" id="UP001199296">
    <property type="component" value="Unassembled WGS sequence"/>
</dbReference>
<name>A0AAW4X0G5_9FIRM</name>